<name>A0A557SBK0_9RHOO</name>
<accession>A0A557SBK0</accession>
<dbReference type="EMBL" id="VMNI01000015">
    <property type="protein sequence ID" value="TVO74795.1"/>
    <property type="molecule type" value="Genomic_DNA"/>
</dbReference>
<keyword evidence="1" id="KW-0732">Signal</keyword>
<protein>
    <submittedName>
        <fullName evidence="2">Uncharacterized protein</fullName>
    </submittedName>
</protein>
<evidence type="ECO:0000256" key="1">
    <source>
        <dbReference type="SAM" id="SignalP"/>
    </source>
</evidence>
<feature type="chain" id="PRO_5022160197" evidence="1">
    <location>
        <begin position="19"/>
        <end position="118"/>
    </location>
</feature>
<gene>
    <name evidence="2" type="ORF">FHP89_15920</name>
</gene>
<reference evidence="2 3" key="1">
    <citation type="submission" date="2019-07" db="EMBL/GenBank/DDBJ databases">
        <title>The pathways for chlorine oxyanion respiration interact through the shared metabolite chlorate.</title>
        <authorList>
            <person name="Barnum T.P."/>
            <person name="Cheng Y."/>
            <person name="Hill K.A."/>
            <person name="Lucas L.N."/>
            <person name="Carlson H.K."/>
            <person name="Coates J.D."/>
        </authorList>
    </citation>
    <scope>NUCLEOTIDE SEQUENCE [LARGE SCALE GENOMIC DNA]</scope>
    <source>
        <strain evidence="2 3">SFB-1</strain>
    </source>
</reference>
<dbReference type="AlphaFoldDB" id="A0A557SBK0"/>
<dbReference type="Proteomes" id="UP000318349">
    <property type="component" value="Unassembled WGS sequence"/>
</dbReference>
<organism evidence="2 3">
    <name type="scientific">Denitromonas halophila</name>
    <dbReference type="NCBI Taxonomy" id="1629404"/>
    <lineage>
        <taxon>Bacteria</taxon>
        <taxon>Pseudomonadati</taxon>
        <taxon>Pseudomonadota</taxon>
        <taxon>Betaproteobacteria</taxon>
        <taxon>Rhodocyclales</taxon>
        <taxon>Zoogloeaceae</taxon>
        <taxon>Denitromonas</taxon>
    </lineage>
</organism>
<evidence type="ECO:0000313" key="2">
    <source>
        <dbReference type="EMBL" id="TVO74795.1"/>
    </source>
</evidence>
<proteinExistence type="predicted"/>
<evidence type="ECO:0000313" key="3">
    <source>
        <dbReference type="Proteomes" id="UP000318349"/>
    </source>
</evidence>
<comment type="caution">
    <text evidence="2">The sequence shown here is derived from an EMBL/GenBank/DDBJ whole genome shotgun (WGS) entry which is preliminary data.</text>
</comment>
<sequence>MRRVFAAMALCFPAVAGAGEAEVLDAVAKCDAARICHFTVTVRHADPGWDHYADAWEVRGPGDAVLGRRVLLHPHENEQPFTRSLGGVKIPAGVSRVRVLAHDRVHGWGEAGVSVTIP</sequence>
<feature type="signal peptide" evidence="1">
    <location>
        <begin position="1"/>
        <end position="18"/>
    </location>
</feature>